<feature type="compositionally biased region" description="Basic and acidic residues" evidence="1">
    <location>
        <begin position="8"/>
        <end position="27"/>
    </location>
</feature>
<evidence type="ECO:0000256" key="1">
    <source>
        <dbReference type="SAM" id="MobiDB-lite"/>
    </source>
</evidence>
<feature type="domain" description="DUF397" evidence="2">
    <location>
        <begin position="14"/>
        <end position="46"/>
    </location>
</feature>
<proteinExistence type="predicted"/>
<dbReference type="InterPro" id="IPR007278">
    <property type="entry name" value="DUF397"/>
</dbReference>
<dbReference type="Pfam" id="PF04149">
    <property type="entry name" value="DUF397"/>
    <property type="match status" value="1"/>
</dbReference>
<protein>
    <recommendedName>
        <fullName evidence="2">DUF397 domain-containing protein</fullName>
    </recommendedName>
</protein>
<dbReference type="EMBL" id="JACCCO010000003">
    <property type="protein sequence ID" value="NYF43895.1"/>
    <property type="molecule type" value="Genomic_DNA"/>
</dbReference>
<sequence length="53" mass="5707">MTSVSDGPGHKDGHPELIAVRDSKDPGGPKLFFTPAEWDAFLNGAKAGEFDRH</sequence>
<reference evidence="3 4" key="1">
    <citation type="submission" date="2020-07" db="EMBL/GenBank/DDBJ databases">
        <title>Sequencing the genomes of 1000 actinobacteria strains.</title>
        <authorList>
            <person name="Klenk H.-P."/>
        </authorList>
    </citation>
    <scope>NUCLEOTIDE SEQUENCE [LARGE SCALE GENOMIC DNA]</scope>
    <source>
        <strain evidence="3 4">DSM 45763</strain>
    </source>
</reference>
<name>A0A852VCJ8_9ACTN</name>
<dbReference type="AlphaFoldDB" id="A0A852VCJ8"/>
<gene>
    <name evidence="3" type="ORF">HDA43_006122</name>
</gene>
<organism evidence="3 4">
    <name type="scientific">Streptosporangium sandarakinum</name>
    <dbReference type="NCBI Taxonomy" id="1260955"/>
    <lineage>
        <taxon>Bacteria</taxon>
        <taxon>Bacillati</taxon>
        <taxon>Actinomycetota</taxon>
        <taxon>Actinomycetes</taxon>
        <taxon>Streptosporangiales</taxon>
        <taxon>Streptosporangiaceae</taxon>
        <taxon>Streptosporangium</taxon>
    </lineage>
</organism>
<evidence type="ECO:0000313" key="4">
    <source>
        <dbReference type="Proteomes" id="UP000576393"/>
    </source>
</evidence>
<feature type="region of interest" description="Disordered" evidence="1">
    <location>
        <begin position="1"/>
        <end position="28"/>
    </location>
</feature>
<evidence type="ECO:0000259" key="2">
    <source>
        <dbReference type="Pfam" id="PF04149"/>
    </source>
</evidence>
<comment type="caution">
    <text evidence="3">The sequence shown here is derived from an EMBL/GenBank/DDBJ whole genome shotgun (WGS) entry which is preliminary data.</text>
</comment>
<dbReference type="Proteomes" id="UP000576393">
    <property type="component" value="Unassembled WGS sequence"/>
</dbReference>
<keyword evidence="4" id="KW-1185">Reference proteome</keyword>
<evidence type="ECO:0000313" key="3">
    <source>
        <dbReference type="EMBL" id="NYF43895.1"/>
    </source>
</evidence>
<accession>A0A852VCJ8</accession>